<dbReference type="EMBL" id="CP003360">
    <property type="protein sequence ID" value="AFM25508.1"/>
    <property type="molecule type" value="Genomic_DNA"/>
</dbReference>
<dbReference type="SUPFAM" id="SSF54862">
    <property type="entry name" value="4Fe-4S ferredoxins"/>
    <property type="match status" value="1"/>
</dbReference>
<evidence type="ECO:0000313" key="5">
    <source>
        <dbReference type="EMBL" id="AFM25508.1"/>
    </source>
</evidence>
<dbReference type="KEGG" id="dti:Desti_2838"/>
<dbReference type="InterPro" id="IPR017896">
    <property type="entry name" value="4Fe4S_Fe-S-bd"/>
</dbReference>
<evidence type="ECO:0000256" key="2">
    <source>
        <dbReference type="ARBA" id="ARBA00023004"/>
    </source>
</evidence>
<dbReference type="STRING" id="706587.Desti_2838"/>
<gene>
    <name evidence="5" type="ordered locus">Desti_2838</name>
</gene>
<keyword evidence="1" id="KW-0479">Metal-binding</keyword>
<keyword evidence="3" id="KW-0411">Iron-sulfur</keyword>
<feature type="domain" description="4Fe-4S ferredoxin-type" evidence="4">
    <location>
        <begin position="291"/>
        <end position="320"/>
    </location>
</feature>
<dbReference type="PROSITE" id="PS00198">
    <property type="entry name" value="4FE4S_FER_1"/>
    <property type="match status" value="1"/>
</dbReference>
<dbReference type="HOGENOM" id="CLU_043380_0_0_7"/>
<keyword evidence="2" id="KW-0408">Iron</keyword>
<reference evidence="6" key="1">
    <citation type="submission" date="2012-06" db="EMBL/GenBank/DDBJ databases">
        <title>Complete sequence of chromosome of Desulfomonile tiedjei DSM 6799.</title>
        <authorList>
            <person name="Lucas S."/>
            <person name="Copeland A."/>
            <person name="Lapidus A."/>
            <person name="Glavina del Rio T."/>
            <person name="Dalin E."/>
            <person name="Tice H."/>
            <person name="Bruce D."/>
            <person name="Goodwin L."/>
            <person name="Pitluck S."/>
            <person name="Peters L."/>
            <person name="Ovchinnikova G."/>
            <person name="Zeytun A."/>
            <person name="Lu M."/>
            <person name="Kyrpides N."/>
            <person name="Mavromatis K."/>
            <person name="Ivanova N."/>
            <person name="Brettin T."/>
            <person name="Detter J.C."/>
            <person name="Han C."/>
            <person name="Larimer F."/>
            <person name="Land M."/>
            <person name="Hauser L."/>
            <person name="Markowitz V."/>
            <person name="Cheng J.-F."/>
            <person name="Hugenholtz P."/>
            <person name="Woyke T."/>
            <person name="Wu D."/>
            <person name="Spring S."/>
            <person name="Schroeder M."/>
            <person name="Brambilla E."/>
            <person name="Klenk H.-P."/>
            <person name="Eisen J.A."/>
        </authorList>
    </citation>
    <scope>NUCLEOTIDE SEQUENCE [LARGE SCALE GENOMIC DNA]</scope>
    <source>
        <strain evidence="6">ATCC 49306 / DSM 6799 / DCB-1</strain>
    </source>
</reference>
<protein>
    <submittedName>
        <fullName evidence="5">4Fe-4S protein</fullName>
    </submittedName>
</protein>
<proteinExistence type="predicted"/>
<dbReference type="Proteomes" id="UP000006055">
    <property type="component" value="Chromosome"/>
</dbReference>
<feature type="domain" description="4Fe-4S ferredoxin-type" evidence="4">
    <location>
        <begin position="261"/>
        <end position="290"/>
    </location>
</feature>
<dbReference type="Gene3D" id="3.30.70.20">
    <property type="match status" value="1"/>
</dbReference>
<keyword evidence="6" id="KW-1185">Reference proteome</keyword>
<dbReference type="eggNOG" id="COG1149">
    <property type="taxonomic scope" value="Bacteria"/>
</dbReference>
<dbReference type="Pfam" id="PF14697">
    <property type="entry name" value="Fer4_21"/>
    <property type="match status" value="1"/>
</dbReference>
<dbReference type="RefSeq" id="WP_014810646.1">
    <property type="nucleotide sequence ID" value="NC_018025.1"/>
</dbReference>
<dbReference type="GO" id="GO:0046872">
    <property type="term" value="F:metal ion binding"/>
    <property type="evidence" value="ECO:0007669"/>
    <property type="project" value="UniProtKB-KW"/>
</dbReference>
<evidence type="ECO:0000256" key="1">
    <source>
        <dbReference type="ARBA" id="ARBA00022723"/>
    </source>
</evidence>
<evidence type="ECO:0000256" key="3">
    <source>
        <dbReference type="ARBA" id="ARBA00023014"/>
    </source>
</evidence>
<accession>I4C7G7</accession>
<organism evidence="5 6">
    <name type="scientific">Desulfomonile tiedjei (strain ATCC 49306 / DSM 6799 / DCB-1)</name>
    <dbReference type="NCBI Taxonomy" id="706587"/>
    <lineage>
        <taxon>Bacteria</taxon>
        <taxon>Pseudomonadati</taxon>
        <taxon>Thermodesulfobacteriota</taxon>
        <taxon>Desulfomonilia</taxon>
        <taxon>Desulfomonilales</taxon>
        <taxon>Desulfomonilaceae</taxon>
        <taxon>Desulfomonile</taxon>
    </lineage>
</organism>
<dbReference type="AlphaFoldDB" id="I4C7G7"/>
<dbReference type="OrthoDB" id="5422346at2"/>
<evidence type="ECO:0000313" key="6">
    <source>
        <dbReference type="Proteomes" id="UP000006055"/>
    </source>
</evidence>
<dbReference type="PROSITE" id="PS51379">
    <property type="entry name" value="4FE4S_FER_2"/>
    <property type="match status" value="2"/>
</dbReference>
<sequence>MQNQYVELANRIGLGQSERIPKIFALIADPEEAALLLALPGDASKIAADLGKSEETVSAMLHTLFVKGLVFPSGKGSPVMYRMCRDLVQFHDASILWPDAPRDFLDLWQDFMEVEWPSVAKMMSQIMPRPFTRVIPVGITVPAKTHVLAFEDIKDIIENARTISVTKCTCRLTAQKCDRKLDACLQINRAADYNLARGTGRQLTKEEALDLMREAEEDGLIHVVMNKQNVDHFICSCCPCCCQTMPVLIQHNISVIEPSRFSADVDPSLCTSCGMCVERCYFGAVVQEEDNTAQINKDKCMGCGLCQVTCPASAISMVEVRPKDYVPEKLFGN</sequence>
<name>I4C7G7_DESTA</name>
<evidence type="ECO:0000259" key="4">
    <source>
        <dbReference type="PROSITE" id="PS51379"/>
    </source>
</evidence>
<dbReference type="GO" id="GO:0051536">
    <property type="term" value="F:iron-sulfur cluster binding"/>
    <property type="evidence" value="ECO:0007669"/>
    <property type="project" value="UniProtKB-KW"/>
</dbReference>
<dbReference type="InterPro" id="IPR017900">
    <property type="entry name" value="4Fe4S_Fe_S_CS"/>
</dbReference>